<evidence type="ECO:0000256" key="1">
    <source>
        <dbReference type="SAM" id="MobiDB-lite"/>
    </source>
</evidence>
<dbReference type="Proteomes" id="UP001419268">
    <property type="component" value="Unassembled WGS sequence"/>
</dbReference>
<protein>
    <submittedName>
        <fullName evidence="2">Uncharacterized protein</fullName>
    </submittedName>
</protein>
<feature type="region of interest" description="Disordered" evidence="1">
    <location>
        <begin position="1"/>
        <end position="57"/>
    </location>
</feature>
<evidence type="ECO:0000313" key="3">
    <source>
        <dbReference type="Proteomes" id="UP001419268"/>
    </source>
</evidence>
<comment type="caution">
    <text evidence="2">The sequence shown here is derived from an EMBL/GenBank/DDBJ whole genome shotgun (WGS) entry which is preliminary data.</text>
</comment>
<proteinExistence type="predicted"/>
<name>A0AAP0L7H3_9MAGN</name>
<sequence>MGESIVGSTTTLVSFNREVDEETNIGGALTDQVERQNVGELQNGGEHGDQEDDSDEEDIFVEDNASQSDDSVDSTFGVVGRDIIAEENEFIEELVLETKVDGLLLLLPAKADLRLSLLGFTDLEEIEITQNSGDELVLFLLLPIMNLVNGS</sequence>
<accession>A0AAP0L7H3</accession>
<reference evidence="2 3" key="1">
    <citation type="submission" date="2024-01" db="EMBL/GenBank/DDBJ databases">
        <title>Genome assemblies of Stephania.</title>
        <authorList>
            <person name="Yang L."/>
        </authorList>
    </citation>
    <scope>NUCLEOTIDE SEQUENCE [LARGE SCALE GENOMIC DNA]</scope>
    <source>
        <strain evidence="2">JXDWG</strain>
        <tissue evidence="2">Leaf</tissue>
    </source>
</reference>
<dbReference type="EMBL" id="JBBNAG010000001">
    <property type="protein sequence ID" value="KAK9165876.1"/>
    <property type="molecule type" value="Genomic_DNA"/>
</dbReference>
<dbReference type="AlphaFoldDB" id="A0AAP0L7H3"/>
<feature type="compositionally biased region" description="Polar residues" evidence="1">
    <location>
        <begin position="1"/>
        <end position="14"/>
    </location>
</feature>
<gene>
    <name evidence="2" type="ORF">Scep_001067</name>
</gene>
<keyword evidence="3" id="KW-1185">Reference proteome</keyword>
<organism evidence="2 3">
    <name type="scientific">Stephania cephalantha</name>
    <dbReference type="NCBI Taxonomy" id="152367"/>
    <lineage>
        <taxon>Eukaryota</taxon>
        <taxon>Viridiplantae</taxon>
        <taxon>Streptophyta</taxon>
        <taxon>Embryophyta</taxon>
        <taxon>Tracheophyta</taxon>
        <taxon>Spermatophyta</taxon>
        <taxon>Magnoliopsida</taxon>
        <taxon>Ranunculales</taxon>
        <taxon>Menispermaceae</taxon>
        <taxon>Menispermoideae</taxon>
        <taxon>Cissampelideae</taxon>
        <taxon>Stephania</taxon>
    </lineage>
</organism>
<evidence type="ECO:0000313" key="2">
    <source>
        <dbReference type="EMBL" id="KAK9165876.1"/>
    </source>
</evidence>